<accession>A0A8B8G8Q0</accession>
<dbReference type="Proteomes" id="UP000694846">
    <property type="component" value="Unplaced"/>
</dbReference>
<organism evidence="1 2">
    <name type="scientific">Sipha flava</name>
    <name type="common">yellow sugarcane aphid</name>
    <dbReference type="NCBI Taxonomy" id="143950"/>
    <lineage>
        <taxon>Eukaryota</taxon>
        <taxon>Metazoa</taxon>
        <taxon>Ecdysozoa</taxon>
        <taxon>Arthropoda</taxon>
        <taxon>Hexapoda</taxon>
        <taxon>Insecta</taxon>
        <taxon>Pterygota</taxon>
        <taxon>Neoptera</taxon>
        <taxon>Paraneoptera</taxon>
        <taxon>Hemiptera</taxon>
        <taxon>Sternorrhyncha</taxon>
        <taxon>Aphidomorpha</taxon>
        <taxon>Aphidoidea</taxon>
        <taxon>Aphididae</taxon>
        <taxon>Sipha</taxon>
    </lineage>
</organism>
<dbReference type="OrthoDB" id="8112077at2759"/>
<dbReference type="GeneID" id="112689476"/>
<name>A0A8B8G8Q0_9HEMI</name>
<proteinExistence type="predicted"/>
<dbReference type="NCBIfam" id="TIGR01537">
    <property type="entry name" value="portal_HK97"/>
    <property type="match status" value="1"/>
</dbReference>
<dbReference type="InterPro" id="IPR006427">
    <property type="entry name" value="Portal_HK97"/>
</dbReference>
<gene>
    <name evidence="2" type="primary">LOC112689476</name>
</gene>
<evidence type="ECO:0000313" key="1">
    <source>
        <dbReference type="Proteomes" id="UP000694846"/>
    </source>
</evidence>
<evidence type="ECO:0000313" key="2">
    <source>
        <dbReference type="RefSeq" id="XP_025418991.1"/>
    </source>
</evidence>
<protein>
    <submittedName>
        <fullName evidence="2">Uncharacterized protein LOC112689476</fullName>
    </submittedName>
</protein>
<dbReference type="Pfam" id="PF04860">
    <property type="entry name" value="Phage_portal"/>
    <property type="match status" value="1"/>
</dbReference>
<dbReference type="RefSeq" id="XP_025418991.1">
    <property type="nucleotide sequence ID" value="XM_025563206.1"/>
</dbReference>
<dbReference type="InterPro" id="IPR006944">
    <property type="entry name" value="Phage/GTA_portal"/>
</dbReference>
<sequence length="375" mass="42076">MEPSWSKRDYASFAEEGYIKNVIAFRAVNMIASAVSSVPFILYQLTDQGKSYLKTHPLLKLLYSPNPITSKSEFIEGIVTYRLISGNAYMLMIEPQNNTKPPTELHLLRPDRVDIIPGKNNVPCAYRYTVNDNSYDFKVNKLTGRSAVLHLKTFNPLNDWYGLSPIEAAAYSIDQHNQAGAWNQAMLQNGARPSGAIVVKSAKDGSGGNLSQEQYQRLKIQIDQYYSGPANAGRPILLEGGLDWKEMSLSPRDMDFIDSKHSSARDIALAFGVPPQLLGIPGDNTYSNLVEARLSLWEQTVLPILENIVCHLNSWLVPKFGQDLCLSYDKDAIEILMEKRQKLWKYVENASFMTLNEKREAFGLPPLPSGNKLKV</sequence>
<reference evidence="2" key="1">
    <citation type="submission" date="2025-08" db="UniProtKB">
        <authorList>
            <consortium name="RefSeq"/>
        </authorList>
    </citation>
    <scope>IDENTIFICATION</scope>
    <source>
        <tissue evidence="2">Whole body</tissue>
    </source>
</reference>
<dbReference type="AlphaFoldDB" id="A0A8B8G8Q0"/>
<keyword evidence="1" id="KW-1185">Reference proteome</keyword>